<dbReference type="Pfam" id="PF07690">
    <property type="entry name" value="MFS_1"/>
    <property type="match status" value="1"/>
</dbReference>
<organism evidence="8 9">
    <name type="scientific">Bacillus nakamurai</name>
    <dbReference type="NCBI Taxonomy" id="1793963"/>
    <lineage>
        <taxon>Bacteria</taxon>
        <taxon>Bacillati</taxon>
        <taxon>Bacillota</taxon>
        <taxon>Bacilli</taxon>
        <taxon>Bacillales</taxon>
        <taxon>Bacillaceae</taxon>
        <taxon>Bacillus</taxon>
    </lineage>
</organism>
<feature type="transmembrane region" description="Helical" evidence="6">
    <location>
        <begin position="78"/>
        <end position="101"/>
    </location>
</feature>
<dbReference type="PANTHER" id="PTHR23531:SF2">
    <property type="entry name" value="PERMEASE"/>
    <property type="match status" value="1"/>
</dbReference>
<keyword evidence="3 6" id="KW-0812">Transmembrane</keyword>
<feature type="transmembrane region" description="Helical" evidence="6">
    <location>
        <begin position="162"/>
        <end position="185"/>
    </location>
</feature>
<evidence type="ECO:0000259" key="7">
    <source>
        <dbReference type="PROSITE" id="PS50850"/>
    </source>
</evidence>
<feature type="transmembrane region" description="Helical" evidence="6">
    <location>
        <begin position="137"/>
        <end position="156"/>
    </location>
</feature>
<keyword evidence="4 6" id="KW-1133">Transmembrane helix</keyword>
<feature type="domain" description="Major facilitator superfamily (MFS) profile" evidence="7">
    <location>
        <begin position="12"/>
        <end position="385"/>
    </location>
</feature>
<reference evidence="9" key="1">
    <citation type="submission" date="2016-02" db="EMBL/GenBank/DDBJ databases">
        <authorList>
            <person name="Dunlap C."/>
        </authorList>
    </citation>
    <scope>NUCLEOTIDE SEQUENCE [LARGE SCALE GENOMIC DNA]</scope>
    <source>
        <strain evidence="9">NRRL B-41092</strain>
    </source>
</reference>
<sequence>MNKSDSIWTKDFIMVVLVNLFVFVFFYTFLAVLPIYMIQELGGSESQGGLLISLFLLSAIITRPFSGAIIERFGKKRMTIVSLAVFALSSFLYLPIHNFYLLLGLRFFQGIWFSILTTVTGAIAADIIPVKRRGEGLGYFAMSMNLAMAIGPFLGLSLVKVISFPVFFTIFAVFVSLGLLIALMIKVPGKNDSGTTVFRFSFSDMFEKGALKIAIVGLSISFCYSSVTSYLSVYAKTIHLLDVSGYFFVCFAVTMMAARPFTGKLFDKVGPGIVIYPSIIVFSAGLCLLSMTNSAFMLLLSGAVIGLGYGSIVPCMQTLAIQNSPGHRSGFATATFFTFFDSGIAGGSYVFGLFVASAGFHTIYLTAGLIVLIALLLYGWSQKKRAPLEADGNVSIAD</sequence>
<dbReference type="GO" id="GO:0005886">
    <property type="term" value="C:plasma membrane"/>
    <property type="evidence" value="ECO:0007669"/>
    <property type="project" value="UniProtKB-SubCell"/>
</dbReference>
<dbReference type="Gene3D" id="1.20.1250.20">
    <property type="entry name" value="MFS general substrate transporter like domains"/>
    <property type="match status" value="1"/>
</dbReference>
<dbReference type="Proteomes" id="UP000075430">
    <property type="component" value="Unassembled WGS sequence"/>
</dbReference>
<evidence type="ECO:0000256" key="4">
    <source>
        <dbReference type="ARBA" id="ARBA00022989"/>
    </source>
</evidence>
<dbReference type="EMBL" id="LSBA01000023">
    <property type="protein sequence ID" value="KXZ17252.1"/>
    <property type="molecule type" value="Genomic_DNA"/>
</dbReference>
<evidence type="ECO:0000256" key="2">
    <source>
        <dbReference type="ARBA" id="ARBA00022448"/>
    </source>
</evidence>
<feature type="transmembrane region" description="Helical" evidence="6">
    <location>
        <begin position="331"/>
        <end position="356"/>
    </location>
</feature>
<comment type="caution">
    <text evidence="8">The sequence shown here is derived from an EMBL/GenBank/DDBJ whole genome shotgun (WGS) entry which is preliminary data.</text>
</comment>
<dbReference type="AlphaFoldDB" id="A0A150F737"/>
<keyword evidence="5 6" id="KW-0472">Membrane</keyword>
<feature type="transmembrane region" description="Helical" evidence="6">
    <location>
        <begin position="297"/>
        <end position="319"/>
    </location>
</feature>
<protein>
    <submittedName>
        <fullName evidence="8">MFS transporter</fullName>
    </submittedName>
</protein>
<dbReference type="PROSITE" id="PS50850">
    <property type="entry name" value="MFS"/>
    <property type="match status" value="1"/>
</dbReference>
<dbReference type="SUPFAM" id="SSF103473">
    <property type="entry name" value="MFS general substrate transporter"/>
    <property type="match status" value="1"/>
</dbReference>
<evidence type="ECO:0000256" key="5">
    <source>
        <dbReference type="ARBA" id="ARBA00023136"/>
    </source>
</evidence>
<dbReference type="GO" id="GO:0022857">
    <property type="term" value="F:transmembrane transporter activity"/>
    <property type="evidence" value="ECO:0007669"/>
    <property type="project" value="InterPro"/>
</dbReference>
<accession>A0A150F737</accession>
<dbReference type="OrthoDB" id="9814001at2"/>
<dbReference type="CDD" id="cd17489">
    <property type="entry name" value="MFS_YfcJ_like"/>
    <property type="match status" value="1"/>
</dbReference>
<evidence type="ECO:0000256" key="3">
    <source>
        <dbReference type="ARBA" id="ARBA00022692"/>
    </source>
</evidence>
<feature type="transmembrane region" description="Helical" evidence="6">
    <location>
        <begin position="107"/>
        <end position="125"/>
    </location>
</feature>
<comment type="subcellular location">
    <subcellularLocation>
        <location evidence="1">Cell membrane</location>
        <topology evidence="1">Multi-pass membrane protein</topology>
    </subcellularLocation>
</comment>
<name>A0A150F737_9BACI</name>
<dbReference type="RefSeq" id="WP_061522713.1">
    <property type="nucleotide sequence ID" value="NZ_JANBMN010000029.1"/>
</dbReference>
<proteinExistence type="predicted"/>
<feature type="transmembrane region" description="Helical" evidence="6">
    <location>
        <begin position="273"/>
        <end position="291"/>
    </location>
</feature>
<dbReference type="InterPro" id="IPR020846">
    <property type="entry name" value="MFS_dom"/>
</dbReference>
<evidence type="ECO:0000313" key="8">
    <source>
        <dbReference type="EMBL" id="KXZ17252.1"/>
    </source>
</evidence>
<feature type="transmembrane region" description="Helical" evidence="6">
    <location>
        <begin position="362"/>
        <end position="380"/>
    </location>
</feature>
<gene>
    <name evidence="8" type="ORF">AXI58_01515</name>
</gene>
<keyword evidence="2" id="KW-0813">Transport</keyword>
<feature type="transmembrane region" description="Helical" evidence="6">
    <location>
        <begin position="243"/>
        <end position="261"/>
    </location>
</feature>
<dbReference type="InterPro" id="IPR011701">
    <property type="entry name" value="MFS"/>
</dbReference>
<dbReference type="InterPro" id="IPR036259">
    <property type="entry name" value="MFS_trans_sf"/>
</dbReference>
<feature type="transmembrane region" description="Helical" evidence="6">
    <location>
        <begin position="48"/>
        <end position="66"/>
    </location>
</feature>
<keyword evidence="9" id="KW-1185">Reference proteome</keyword>
<evidence type="ECO:0000313" key="9">
    <source>
        <dbReference type="Proteomes" id="UP000075430"/>
    </source>
</evidence>
<evidence type="ECO:0000256" key="6">
    <source>
        <dbReference type="SAM" id="Phobius"/>
    </source>
</evidence>
<dbReference type="PANTHER" id="PTHR23531">
    <property type="entry name" value="QUINOLENE RESISTANCE PROTEIN NORA"/>
    <property type="match status" value="1"/>
</dbReference>
<dbReference type="InterPro" id="IPR052714">
    <property type="entry name" value="MFS_Exporter"/>
</dbReference>
<feature type="transmembrane region" description="Helical" evidence="6">
    <location>
        <begin position="12"/>
        <end position="36"/>
    </location>
</feature>
<evidence type="ECO:0000256" key="1">
    <source>
        <dbReference type="ARBA" id="ARBA00004651"/>
    </source>
</evidence>
<dbReference type="STRING" id="1793963.AXI58_01515"/>